<evidence type="ECO:0000313" key="7">
    <source>
        <dbReference type="Proteomes" id="UP000571084"/>
    </source>
</evidence>
<keyword evidence="7" id="KW-1185">Reference proteome</keyword>
<dbReference type="InterPro" id="IPR027304">
    <property type="entry name" value="Trigger_fact/SurA_dom_sf"/>
</dbReference>
<dbReference type="Proteomes" id="UP000571084">
    <property type="component" value="Unassembled WGS sequence"/>
</dbReference>
<evidence type="ECO:0000256" key="5">
    <source>
        <dbReference type="ARBA" id="ARBA00023235"/>
    </source>
</evidence>
<evidence type="ECO:0000256" key="1">
    <source>
        <dbReference type="ARBA" id="ARBA00000971"/>
    </source>
</evidence>
<gene>
    <name evidence="6" type="ORF">HNR39_003873</name>
</gene>
<keyword evidence="4" id="KW-0697">Rotamase</keyword>
<evidence type="ECO:0000256" key="3">
    <source>
        <dbReference type="ARBA" id="ARBA00022729"/>
    </source>
</evidence>
<evidence type="ECO:0000256" key="4">
    <source>
        <dbReference type="ARBA" id="ARBA00023110"/>
    </source>
</evidence>
<dbReference type="AlphaFoldDB" id="A0A840RZU8"/>
<sequence>MMIPKLLILMVSFFVLSLTGCSDRNKNTSKILLWVNGDEITTRQLDAELVRSSSAPGSNPEDPPNIRKQALEGLVDRKILLQEAKRKKMDRDPKVIQLIEIYKTYAIVQAYLETLAGTTGSPSQKNVGDYIHGNEKLFLRRKMLDINQLSIASREFSSQLKAVMDAGKSLDEVEAWLIGRKIAYVRIAASYDSADLPDDVFSQLQNIGTNHLFVIEEGDRDLLSVVTNMADGTLRSVQQNLQIERFLMDKKMQEVAAIEIARLRLLAKIEYVEKSDSGHIEGELHPVMRNKL</sequence>
<comment type="caution">
    <text evidence="6">The sequence shown here is derived from an EMBL/GenBank/DDBJ whole genome shotgun (WGS) entry which is preliminary data.</text>
</comment>
<organism evidence="6 7">
    <name type="scientific">Glaciimonas immobilis</name>
    <dbReference type="NCBI Taxonomy" id="728004"/>
    <lineage>
        <taxon>Bacteria</taxon>
        <taxon>Pseudomonadati</taxon>
        <taxon>Pseudomonadota</taxon>
        <taxon>Betaproteobacteria</taxon>
        <taxon>Burkholderiales</taxon>
        <taxon>Oxalobacteraceae</taxon>
        <taxon>Glaciimonas</taxon>
    </lineage>
</organism>
<dbReference type="GO" id="GO:0003755">
    <property type="term" value="F:peptidyl-prolyl cis-trans isomerase activity"/>
    <property type="evidence" value="ECO:0007669"/>
    <property type="project" value="UniProtKB-KW"/>
</dbReference>
<keyword evidence="5 6" id="KW-0413">Isomerase</keyword>
<proteinExistence type="predicted"/>
<dbReference type="NCBIfam" id="TIGR02925">
    <property type="entry name" value="cis_trans_EpsD"/>
    <property type="match status" value="1"/>
</dbReference>
<dbReference type="PANTHER" id="PTHR47245:SF1">
    <property type="entry name" value="FOLDASE PROTEIN PRSA"/>
    <property type="match status" value="1"/>
</dbReference>
<dbReference type="EC" id="5.2.1.8" evidence="2"/>
<dbReference type="PROSITE" id="PS51257">
    <property type="entry name" value="PROKAR_LIPOPROTEIN"/>
    <property type="match status" value="1"/>
</dbReference>
<protein>
    <recommendedName>
        <fullName evidence="2">peptidylprolyl isomerase</fullName>
        <ecNumber evidence="2">5.2.1.8</ecNumber>
    </recommendedName>
</protein>
<dbReference type="SUPFAM" id="SSF109998">
    <property type="entry name" value="Triger factor/SurA peptide-binding domain-like"/>
    <property type="match status" value="1"/>
</dbReference>
<evidence type="ECO:0000313" key="6">
    <source>
        <dbReference type="EMBL" id="MBB5202011.1"/>
    </source>
</evidence>
<keyword evidence="3" id="KW-0732">Signal</keyword>
<reference evidence="6 7" key="1">
    <citation type="submission" date="2020-08" db="EMBL/GenBank/DDBJ databases">
        <title>Genomic Encyclopedia of Type Strains, Phase IV (KMG-IV): sequencing the most valuable type-strain genomes for metagenomic binning, comparative biology and taxonomic classification.</title>
        <authorList>
            <person name="Goeker M."/>
        </authorList>
    </citation>
    <scope>NUCLEOTIDE SEQUENCE [LARGE SCALE GENOMIC DNA]</scope>
    <source>
        <strain evidence="6 7">DSM 23240</strain>
    </source>
</reference>
<comment type="catalytic activity">
    <reaction evidence="1">
        <text>[protein]-peptidylproline (omega=180) = [protein]-peptidylproline (omega=0)</text>
        <dbReference type="Rhea" id="RHEA:16237"/>
        <dbReference type="Rhea" id="RHEA-COMP:10747"/>
        <dbReference type="Rhea" id="RHEA-COMP:10748"/>
        <dbReference type="ChEBI" id="CHEBI:83833"/>
        <dbReference type="ChEBI" id="CHEBI:83834"/>
        <dbReference type="EC" id="5.2.1.8"/>
    </reaction>
</comment>
<dbReference type="Pfam" id="PF13624">
    <property type="entry name" value="SurA_N_3"/>
    <property type="match status" value="1"/>
</dbReference>
<dbReference type="PANTHER" id="PTHR47245">
    <property type="entry name" value="PEPTIDYLPROLYL ISOMERASE"/>
    <property type="match status" value="1"/>
</dbReference>
<name>A0A840RZU8_9BURK</name>
<dbReference type="InterPro" id="IPR014274">
    <property type="entry name" value="PPIase_EpsD"/>
</dbReference>
<evidence type="ECO:0000256" key="2">
    <source>
        <dbReference type="ARBA" id="ARBA00013194"/>
    </source>
</evidence>
<dbReference type="InterPro" id="IPR050245">
    <property type="entry name" value="PrsA_foldase"/>
</dbReference>
<accession>A0A840RZU8</accession>
<dbReference type="Gene3D" id="1.10.8.1040">
    <property type="match status" value="1"/>
</dbReference>
<dbReference type="EMBL" id="JACHHQ010000009">
    <property type="protein sequence ID" value="MBB5202011.1"/>
    <property type="molecule type" value="Genomic_DNA"/>
</dbReference>